<evidence type="ECO:0000256" key="2">
    <source>
        <dbReference type="SAM" id="Phobius"/>
    </source>
</evidence>
<proteinExistence type="predicted"/>
<feature type="transmembrane region" description="Helical" evidence="2">
    <location>
        <begin position="285"/>
        <end position="318"/>
    </location>
</feature>
<dbReference type="Gene3D" id="3.10.100.10">
    <property type="entry name" value="Mannose-Binding Protein A, subunit A"/>
    <property type="match status" value="1"/>
</dbReference>
<evidence type="ECO:0000256" key="1">
    <source>
        <dbReference type="SAM" id="MobiDB-lite"/>
    </source>
</evidence>
<feature type="region of interest" description="Disordered" evidence="1">
    <location>
        <begin position="199"/>
        <end position="249"/>
    </location>
</feature>
<dbReference type="EMBL" id="AZBU02000001">
    <property type="protein sequence ID" value="TMS36933.1"/>
    <property type="molecule type" value="Genomic_DNA"/>
</dbReference>
<sequence length="467" mass="51119">MNLLFAVIPLLLSMLQGSQALCPCAGVQISVGGQLHCFEILDPTGNSWVDADQTCARRGGFMAHVNSSEMYGKLFELVKKNYKKPVLTGMTVGNHELKLLALMCPKNSFNSFMDVSVVDSLIPKDYPDAKRRCVYFKGANYTLQYERCDHEAQVLCNFPMEKPNYCNSLMNCTSTTTSAVSTTTSLSSTSAYKTNLTSTVTTSTTSSPKPSTVKNPPIVIPPAASTQQPDTPAKPPKVEITTTPKPTEPSTRFALTDIEVNCYSFCINRDCGGGYTAFGRWCVPWWVWLLLGILLLLLLCCCLGWLLHICCACCLCCIPQQVVEKERQGPYGVDKQVQTANVQTQETATSPVVVPPVSVPPSPPTVASTVMPDMPPVVAAPVVEKNEIIFAPVPHAPMSNPGMLVPPTEAEPDGLSNYLMPLYVERPREKPIDKTHLRQPELVAMATVAATTTRKEARFRTFRRACL</sequence>
<gene>
    <name evidence="4" type="ORF">L596_003986</name>
</gene>
<name>A0A4V6I7Z0_STECR</name>
<dbReference type="Proteomes" id="UP000298663">
    <property type="component" value="Chromosome X"/>
</dbReference>
<feature type="compositionally biased region" description="Polar residues" evidence="1">
    <location>
        <begin position="240"/>
        <end position="249"/>
    </location>
</feature>
<dbReference type="STRING" id="34508.A0A4V6I7Z0"/>
<evidence type="ECO:0000313" key="4">
    <source>
        <dbReference type="EMBL" id="TMS36933.1"/>
    </source>
</evidence>
<dbReference type="InterPro" id="IPR016186">
    <property type="entry name" value="C-type_lectin-like/link_sf"/>
</dbReference>
<reference evidence="4 5" key="1">
    <citation type="journal article" date="2015" name="Genome Biol.">
        <title>Comparative genomics of Steinernema reveals deeply conserved gene regulatory networks.</title>
        <authorList>
            <person name="Dillman A.R."/>
            <person name="Macchietto M."/>
            <person name="Porter C.F."/>
            <person name="Rogers A."/>
            <person name="Williams B."/>
            <person name="Antoshechkin I."/>
            <person name="Lee M.M."/>
            <person name="Goodwin Z."/>
            <person name="Lu X."/>
            <person name="Lewis E.E."/>
            <person name="Goodrich-Blair H."/>
            <person name="Stock S.P."/>
            <person name="Adams B.J."/>
            <person name="Sternberg P.W."/>
            <person name="Mortazavi A."/>
        </authorList>
    </citation>
    <scope>NUCLEOTIDE SEQUENCE [LARGE SCALE GENOMIC DNA]</scope>
    <source>
        <strain evidence="4 5">ALL</strain>
    </source>
</reference>
<dbReference type="EMBL" id="CM016762">
    <property type="protein sequence ID" value="TMS36933.1"/>
    <property type="molecule type" value="Genomic_DNA"/>
</dbReference>
<keyword evidence="2" id="KW-0812">Transmembrane</keyword>
<feature type="compositionally biased region" description="Low complexity" evidence="1">
    <location>
        <begin position="199"/>
        <end position="214"/>
    </location>
</feature>
<dbReference type="InterPro" id="IPR016187">
    <property type="entry name" value="CTDL_fold"/>
</dbReference>
<feature type="chain" id="PRO_5020375761" description="C-type lectin domain-containing protein" evidence="3">
    <location>
        <begin position="21"/>
        <end position="467"/>
    </location>
</feature>
<evidence type="ECO:0000256" key="3">
    <source>
        <dbReference type="SAM" id="SignalP"/>
    </source>
</evidence>
<dbReference type="AlphaFoldDB" id="A0A4V6I7Z0"/>
<evidence type="ECO:0000313" key="5">
    <source>
        <dbReference type="Proteomes" id="UP000298663"/>
    </source>
</evidence>
<accession>A0A4V6I7Z0</accession>
<dbReference type="SUPFAM" id="SSF56436">
    <property type="entry name" value="C-type lectin-like"/>
    <property type="match status" value="1"/>
</dbReference>
<feature type="signal peptide" evidence="3">
    <location>
        <begin position="1"/>
        <end position="20"/>
    </location>
</feature>
<keyword evidence="3" id="KW-0732">Signal</keyword>
<keyword evidence="5" id="KW-1185">Reference proteome</keyword>
<comment type="caution">
    <text evidence="4">The sequence shown here is derived from an EMBL/GenBank/DDBJ whole genome shotgun (WGS) entry which is preliminary data.</text>
</comment>
<keyword evidence="2" id="KW-0472">Membrane</keyword>
<evidence type="ECO:0008006" key="6">
    <source>
        <dbReference type="Google" id="ProtNLM"/>
    </source>
</evidence>
<reference evidence="4 5" key="2">
    <citation type="journal article" date="2019" name="G3 (Bethesda)">
        <title>Hybrid Assembly of the Genome of the Entomopathogenic Nematode Steinernema carpocapsae Identifies the X-Chromosome.</title>
        <authorList>
            <person name="Serra L."/>
            <person name="Macchietto M."/>
            <person name="Macias-Munoz A."/>
            <person name="McGill C.J."/>
            <person name="Rodriguez I.M."/>
            <person name="Rodriguez B."/>
            <person name="Murad R."/>
            <person name="Mortazavi A."/>
        </authorList>
    </citation>
    <scope>NUCLEOTIDE SEQUENCE [LARGE SCALE GENOMIC DNA]</scope>
    <source>
        <strain evidence="4 5">ALL</strain>
    </source>
</reference>
<keyword evidence="2" id="KW-1133">Transmembrane helix</keyword>
<protein>
    <recommendedName>
        <fullName evidence="6">C-type lectin domain-containing protein</fullName>
    </recommendedName>
</protein>
<dbReference type="OrthoDB" id="5875363at2759"/>
<dbReference type="CDD" id="cd00037">
    <property type="entry name" value="CLECT"/>
    <property type="match status" value="1"/>
</dbReference>
<organism evidence="4 5">
    <name type="scientific">Steinernema carpocapsae</name>
    <name type="common">Entomopathogenic nematode</name>
    <dbReference type="NCBI Taxonomy" id="34508"/>
    <lineage>
        <taxon>Eukaryota</taxon>
        <taxon>Metazoa</taxon>
        <taxon>Ecdysozoa</taxon>
        <taxon>Nematoda</taxon>
        <taxon>Chromadorea</taxon>
        <taxon>Rhabditida</taxon>
        <taxon>Tylenchina</taxon>
        <taxon>Panagrolaimomorpha</taxon>
        <taxon>Strongyloidoidea</taxon>
        <taxon>Steinernematidae</taxon>
        <taxon>Steinernema</taxon>
    </lineage>
</organism>